<evidence type="ECO:0000256" key="1">
    <source>
        <dbReference type="ARBA" id="ARBA00004167"/>
    </source>
</evidence>
<protein>
    <submittedName>
        <fullName evidence="16">Uncharacterized protein</fullName>
    </submittedName>
</protein>
<proteinExistence type="predicted"/>
<gene>
    <name evidence="16" type="ORF">GSOID_T00019060001</name>
</gene>
<organism evidence="16">
    <name type="scientific">Oikopleura dioica</name>
    <name type="common">Tunicate</name>
    <dbReference type="NCBI Taxonomy" id="34765"/>
    <lineage>
        <taxon>Eukaryota</taxon>
        <taxon>Metazoa</taxon>
        <taxon>Chordata</taxon>
        <taxon>Tunicata</taxon>
        <taxon>Appendicularia</taxon>
        <taxon>Copelata</taxon>
        <taxon>Oikopleuridae</taxon>
        <taxon>Oikopleura</taxon>
    </lineage>
</organism>
<name>E4Y653_OIKDI</name>
<dbReference type="SMART" id="SM00050">
    <property type="entry name" value="DISIN"/>
    <property type="match status" value="1"/>
</dbReference>
<dbReference type="PROSITE" id="PS50026">
    <property type="entry name" value="EGF_3"/>
    <property type="match status" value="1"/>
</dbReference>
<dbReference type="PROSITE" id="PS00022">
    <property type="entry name" value="EGF_1"/>
    <property type="match status" value="1"/>
</dbReference>
<evidence type="ECO:0000256" key="12">
    <source>
        <dbReference type="SAM" id="SignalP"/>
    </source>
</evidence>
<dbReference type="GO" id="GO:0016020">
    <property type="term" value="C:membrane"/>
    <property type="evidence" value="ECO:0007669"/>
    <property type="project" value="UniProtKB-SubCell"/>
</dbReference>
<dbReference type="SUPFAM" id="SSF55486">
    <property type="entry name" value="Metalloproteases ('zincins'), catalytic domain"/>
    <property type="match status" value="1"/>
</dbReference>
<keyword evidence="9" id="KW-0479">Metal-binding</keyword>
<evidence type="ECO:0000256" key="2">
    <source>
        <dbReference type="ARBA" id="ARBA00022508"/>
    </source>
</evidence>
<evidence type="ECO:0000313" key="16">
    <source>
        <dbReference type="EMBL" id="CBY31103.1"/>
    </source>
</evidence>
<feature type="disulfide bond" evidence="8">
    <location>
        <begin position="634"/>
        <end position="643"/>
    </location>
</feature>
<dbReference type="GO" id="GO:0004222">
    <property type="term" value="F:metalloendopeptidase activity"/>
    <property type="evidence" value="ECO:0007669"/>
    <property type="project" value="InterPro"/>
</dbReference>
<feature type="binding site" evidence="9">
    <location>
        <position position="292"/>
    </location>
    <ligand>
        <name>Zn(2+)</name>
        <dbReference type="ChEBI" id="CHEBI:29105"/>
        <note>catalytic</note>
    </ligand>
</feature>
<feature type="domain" description="Peptidase M12B" evidence="15">
    <location>
        <begin position="137"/>
        <end position="346"/>
    </location>
</feature>
<dbReference type="InterPro" id="IPR006586">
    <property type="entry name" value="ADAM_Cys-rich"/>
</dbReference>
<evidence type="ECO:0000256" key="4">
    <source>
        <dbReference type="ARBA" id="ARBA00022989"/>
    </source>
</evidence>
<keyword evidence="12" id="KW-0732">Signal</keyword>
<feature type="disulfide bond" evidence="7">
    <location>
        <begin position="415"/>
        <end position="435"/>
    </location>
</feature>
<comment type="subcellular location">
    <subcellularLocation>
        <location evidence="1">Membrane</location>
        <topology evidence="1">Single-pass membrane protein</topology>
    </subcellularLocation>
</comment>
<dbReference type="SMART" id="SM00608">
    <property type="entry name" value="ACR"/>
    <property type="match status" value="1"/>
</dbReference>
<dbReference type="InterPro" id="IPR034027">
    <property type="entry name" value="Reprolysin_adamalysin"/>
</dbReference>
<dbReference type="Pfam" id="PF00200">
    <property type="entry name" value="Disintegrin"/>
    <property type="match status" value="1"/>
</dbReference>
<feature type="domain" description="EGF-like" evidence="13">
    <location>
        <begin position="612"/>
        <end position="644"/>
    </location>
</feature>
<dbReference type="GO" id="GO:0006508">
    <property type="term" value="P:proteolysis"/>
    <property type="evidence" value="ECO:0007669"/>
    <property type="project" value="InterPro"/>
</dbReference>
<dbReference type="Pfam" id="PF08516">
    <property type="entry name" value="ADAM_CR"/>
    <property type="match status" value="1"/>
</dbReference>
<dbReference type="Gene3D" id="3.40.390.10">
    <property type="entry name" value="Collagenase (Catalytic Domain)"/>
    <property type="match status" value="1"/>
</dbReference>
<evidence type="ECO:0000256" key="9">
    <source>
        <dbReference type="PROSITE-ProRule" id="PRU00276"/>
    </source>
</evidence>
<dbReference type="PROSITE" id="PS50214">
    <property type="entry name" value="DISINTEGRIN_2"/>
    <property type="match status" value="1"/>
</dbReference>
<feature type="chain" id="PRO_5012158113" evidence="12">
    <location>
        <begin position="16"/>
        <end position="840"/>
    </location>
</feature>
<evidence type="ECO:0000256" key="7">
    <source>
        <dbReference type="PROSITE-ProRule" id="PRU00068"/>
    </source>
</evidence>
<evidence type="ECO:0000256" key="11">
    <source>
        <dbReference type="SAM" id="Phobius"/>
    </source>
</evidence>
<reference evidence="16" key="1">
    <citation type="journal article" date="2010" name="Science">
        <title>Plasticity of animal genome architecture unmasked by rapid evolution of a pelagic tunicate.</title>
        <authorList>
            <person name="Denoeud F."/>
            <person name="Henriet S."/>
            <person name="Mungpakdee S."/>
            <person name="Aury J.M."/>
            <person name="Da Silva C."/>
            <person name="Brinkmann H."/>
            <person name="Mikhaleva J."/>
            <person name="Olsen L.C."/>
            <person name="Jubin C."/>
            <person name="Canestro C."/>
            <person name="Bouquet J.M."/>
            <person name="Danks G."/>
            <person name="Poulain J."/>
            <person name="Campsteijn C."/>
            <person name="Adamski M."/>
            <person name="Cross I."/>
            <person name="Yadetie F."/>
            <person name="Muffato M."/>
            <person name="Louis A."/>
            <person name="Butcher S."/>
            <person name="Tsagkogeorga G."/>
            <person name="Konrad A."/>
            <person name="Singh S."/>
            <person name="Jensen M.F."/>
            <person name="Cong E.H."/>
            <person name="Eikeseth-Otteraa H."/>
            <person name="Noel B."/>
            <person name="Anthouard V."/>
            <person name="Porcel B.M."/>
            <person name="Kachouri-Lafond R."/>
            <person name="Nishino A."/>
            <person name="Ugolini M."/>
            <person name="Chourrout P."/>
            <person name="Nishida H."/>
            <person name="Aasland R."/>
            <person name="Huzurbazar S."/>
            <person name="Westhof E."/>
            <person name="Delsuc F."/>
            <person name="Lehrach H."/>
            <person name="Reinhardt R."/>
            <person name="Weissenbach J."/>
            <person name="Roy S.W."/>
            <person name="Artiguenave F."/>
            <person name="Postlethwait J.H."/>
            <person name="Manak J.R."/>
            <person name="Thompson E.M."/>
            <person name="Jaillon O."/>
            <person name="Du Pasquier L."/>
            <person name="Boudinot P."/>
            <person name="Liberles D.A."/>
            <person name="Volff J.N."/>
            <person name="Philippe H."/>
            <person name="Lenhard B."/>
            <person name="Roest Crollius H."/>
            <person name="Wincker P."/>
            <person name="Chourrout D."/>
        </authorList>
    </citation>
    <scope>NUCLEOTIDE SEQUENCE [LARGE SCALE GENOMIC DNA]</scope>
</reference>
<dbReference type="Gene3D" id="4.10.70.10">
    <property type="entry name" value="Disintegrin domain"/>
    <property type="match status" value="1"/>
</dbReference>
<keyword evidence="5 11" id="KW-0472">Membrane</keyword>
<keyword evidence="9" id="KW-0862">Zinc</keyword>
<dbReference type="AlphaFoldDB" id="E4Y653"/>
<dbReference type="EMBL" id="FN654292">
    <property type="protein sequence ID" value="CBY31103.1"/>
    <property type="molecule type" value="Genomic_DNA"/>
</dbReference>
<evidence type="ECO:0000256" key="5">
    <source>
        <dbReference type="ARBA" id="ARBA00023136"/>
    </source>
</evidence>
<keyword evidence="8" id="KW-0245">EGF-like domain</keyword>
<dbReference type="InterPro" id="IPR001762">
    <property type="entry name" value="Disintegrin_dom"/>
</dbReference>
<keyword evidence="6 8" id="KW-1015">Disulfide bond</keyword>
<feature type="signal peptide" evidence="12">
    <location>
        <begin position="1"/>
        <end position="15"/>
    </location>
</feature>
<dbReference type="GO" id="GO:0046872">
    <property type="term" value="F:metal ion binding"/>
    <property type="evidence" value="ECO:0007669"/>
    <property type="project" value="UniProtKB-KW"/>
</dbReference>
<dbReference type="InterPro" id="IPR001590">
    <property type="entry name" value="Peptidase_M12B"/>
</dbReference>
<dbReference type="FunFam" id="4.10.70.10:FF:000003">
    <property type="entry name" value="Disintegrin and metalloproteinase domain-containing protein 17"/>
    <property type="match status" value="1"/>
</dbReference>
<keyword evidence="2" id="KW-0800">Toxin</keyword>
<feature type="transmembrane region" description="Helical" evidence="11">
    <location>
        <begin position="666"/>
        <end position="687"/>
    </location>
</feature>
<evidence type="ECO:0000256" key="3">
    <source>
        <dbReference type="ARBA" id="ARBA00022692"/>
    </source>
</evidence>
<dbReference type="CDD" id="cd04269">
    <property type="entry name" value="ZnMc_adamalysin_II_like"/>
    <property type="match status" value="1"/>
</dbReference>
<evidence type="ECO:0000259" key="15">
    <source>
        <dbReference type="PROSITE" id="PS50215"/>
    </source>
</evidence>
<dbReference type="PROSITE" id="PS50215">
    <property type="entry name" value="ADAM_MEPRO"/>
    <property type="match status" value="1"/>
</dbReference>
<accession>E4Y653</accession>
<feature type="compositionally biased region" description="Polar residues" evidence="10">
    <location>
        <begin position="749"/>
        <end position="758"/>
    </location>
</feature>
<comment type="caution">
    <text evidence="8">Lacks conserved residue(s) required for the propagation of feature annotation.</text>
</comment>
<evidence type="ECO:0000259" key="14">
    <source>
        <dbReference type="PROSITE" id="PS50214"/>
    </source>
</evidence>
<keyword evidence="2" id="KW-1217">Cell adhesion impairing toxin</keyword>
<evidence type="ECO:0000256" key="10">
    <source>
        <dbReference type="SAM" id="MobiDB-lite"/>
    </source>
</evidence>
<keyword evidence="3 11" id="KW-0812">Transmembrane</keyword>
<dbReference type="PANTHER" id="PTHR11905:SF159">
    <property type="entry name" value="ADAM METALLOPROTEASE"/>
    <property type="match status" value="1"/>
</dbReference>
<evidence type="ECO:0000256" key="6">
    <source>
        <dbReference type="ARBA" id="ARBA00023157"/>
    </source>
</evidence>
<feature type="region of interest" description="Disordered" evidence="10">
    <location>
        <begin position="715"/>
        <end position="840"/>
    </location>
</feature>
<feature type="domain" description="Disintegrin" evidence="14">
    <location>
        <begin position="354"/>
        <end position="443"/>
    </location>
</feature>
<dbReference type="SUPFAM" id="SSF57552">
    <property type="entry name" value="Blood coagulation inhibitor (disintegrin)"/>
    <property type="match status" value="1"/>
</dbReference>
<dbReference type="InterPro" id="IPR000742">
    <property type="entry name" value="EGF"/>
</dbReference>
<dbReference type="Proteomes" id="UP000011014">
    <property type="component" value="Unassembled WGS sequence"/>
</dbReference>
<dbReference type="InterPro" id="IPR036436">
    <property type="entry name" value="Disintegrin_dom_sf"/>
</dbReference>
<feature type="binding site" evidence="9">
    <location>
        <position position="298"/>
    </location>
    <ligand>
        <name>Zn(2+)</name>
        <dbReference type="ChEBI" id="CHEBI:29105"/>
        <note>catalytic</note>
    </ligand>
</feature>
<evidence type="ECO:0000259" key="13">
    <source>
        <dbReference type="PROSITE" id="PS50026"/>
    </source>
</evidence>
<feature type="binding site" evidence="9">
    <location>
        <position position="288"/>
    </location>
    <ligand>
        <name>Zn(2+)</name>
        <dbReference type="ChEBI" id="CHEBI:29105"/>
        <note>catalytic</note>
    </ligand>
</feature>
<dbReference type="PANTHER" id="PTHR11905">
    <property type="entry name" value="ADAM A DISINTEGRIN AND METALLOPROTEASE DOMAIN"/>
    <property type="match status" value="1"/>
</dbReference>
<evidence type="ECO:0000256" key="8">
    <source>
        <dbReference type="PROSITE-ProRule" id="PRU00076"/>
    </source>
</evidence>
<keyword evidence="4 11" id="KW-1133">Transmembrane helix</keyword>
<feature type="active site" evidence="9">
    <location>
        <position position="289"/>
    </location>
</feature>
<sequence>MKFWNALLFFAACAAEECRKKLKIRENKKEEIPELRLELNSLAGSAIGLCHYFIESASNLTGALTLDLDGSIEGYFSLPDAAFTINSTAHLSNYRKYAYEFHHDCSKVLEFAPDDGKKLKFEAASQKRKRRNADDVKYIELIMVIAQSLVLEHETGNATDSDIRYRPVLKRYESAHNMVDSFYKEAGFRVALLDIILWKEKDEIKLVNKQSGSILENFGNYRSDPKQGLKERWNRVDNTQLIVAKSTFADTGTIGKAWVGSICRGKSSIGVNEDHSTEIVGLATTMAHEMGHNIGLNHIKDKECPTGQKCIMAPSYSYSTKIAVWSQASLTALEAQKNQLCLQDIPEKKLLYGAKNCGNGLVEREEDCDCGENPSDECKKCCNHKTCMYHEGKECSDTNGPCCKDCKLRSAGSVCRAEQNSCDLPEYCDGIYPYCPLNVWMRNGQECEKEGRCYSGQCQKRSDQCKKFFGKAAKVNEKCMEAANNKTRGDYSGNCGEMYLIRESFYECAAPTDYLCGKIQCEHGSATLQQLEYRDVDVRSRTVDGANCKYVDWRKSRDLAGTEMVWYEDRIPQGTPCGTESVCSYKRENIFKTYETFSECISLEELREKNEEYAPCPENCNGRGICNSRGNCHCDKAYGGRSCSDRGYGGSVDSGPMIRHVLDLNMVSYSVVFGILFLIAFIALVVYKFHYGRNISEICFYQPCPGKSAVARAQAAHQRNAEASQNLNRNHERTGKPTSAASHDILNQCGDNQNQNIAKSPPKRPKKPAQKPVYLQELQTKKPVAAQPTADPFAVSWGDSGSEASPISSDLKKKRAPPNPPAPPKDYETESAPPPLPKDY</sequence>
<dbReference type="InterPro" id="IPR024079">
    <property type="entry name" value="MetalloPept_cat_dom_sf"/>
</dbReference>
<dbReference type="Pfam" id="PF01421">
    <property type="entry name" value="Reprolysin"/>
    <property type="match status" value="1"/>
</dbReference>
<feature type="disulfide bond" evidence="8">
    <location>
        <begin position="616"/>
        <end position="626"/>
    </location>
</feature>